<feature type="region of interest" description="Disordered" evidence="6">
    <location>
        <begin position="658"/>
        <end position="765"/>
    </location>
</feature>
<dbReference type="PROSITE" id="PS50102">
    <property type="entry name" value="RRM"/>
    <property type="match status" value="3"/>
</dbReference>
<evidence type="ECO:0000256" key="1">
    <source>
        <dbReference type="ARBA" id="ARBA00004123"/>
    </source>
</evidence>
<feature type="region of interest" description="Disordered" evidence="6">
    <location>
        <begin position="1"/>
        <end position="57"/>
    </location>
</feature>
<dbReference type="PANTHER" id="PTHR48039">
    <property type="entry name" value="RNA-BINDING MOTIF PROTEIN 14B"/>
    <property type="match status" value="1"/>
</dbReference>
<proteinExistence type="predicted"/>
<dbReference type="FunFam" id="3.30.70.330:FF:000406">
    <property type="entry name" value="Related to Nucleolar protein NOP4"/>
    <property type="match status" value="1"/>
</dbReference>
<comment type="subcellular location">
    <subcellularLocation>
        <location evidence="1">Nucleus</location>
    </subcellularLocation>
</comment>
<accession>A0AAV9P6W7</accession>
<feature type="domain" description="RRM" evidence="7">
    <location>
        <begin position="42"/>
        <end position="120"/>
    </location>
</feature>
<evidence type="ECO:0000256" key="5">
    <source>
        <dbReference type="PROSITE-ProRule" id="PRU00176"/>
    </source>
</evidence>
<evidence type="ECO:0000313" key="8">
    <source>
        <dbReference type="EMBL" id="KAK5168354.1"/>
    </source>
</evidence>
<dbReference type="RefSeq" id="XP_064657964.1">
    <property type="nucleotide sequence ID" value="XM_064804163.1"/>
</dbReference>
<feature type="region of interest" description="Disordered" evidence="6">
    <location>
        <begin position="118"/>
        <end position="142"/>
    </location>
</feature>
<keyword evidence="3 5" id="KW-0694">RNA-binding</keyword>
<dbReference type="InterPro" id="IPR000504">
    <property type="entry name" value="RRM_dom"/>
</dbReference>
<evidence type="ECO:0000256" key="3">
    <source>
        <dbReference type="ARBA" id="ARBA00022884"/>
    </source>
</evidence>
<dbReference type="InterPro" id="IPR034809">
    <property type="entry name" value="Nop4_RRM4"/>
</dbReference>
<feature type="compositionally biased region" description="Basic and acidic residues" evidence="6">
    <location>
        <begin position="21"/>
        <end position="42"/>
    </location>
</feature>
<dbReference type="GeneID" id="89928262"/>
<protein>
    <submittedName>
        <fullName evidence="8">RNA recognition motif-containing protein</fullName>
    </submittedName>
</protein>
<dbReference type="InterPro" id="IPR034808">
    <property type="entry name" value="Nop4p_RRM3"/>
</dbReference>
<organism evidence="8 9">
    <name type="scientific">Saxophila tyrrhenica</name>
    <dbReference type="NCBI Taxonomy" id="1690608"/>
    <lineage>
        <taxon>Eukaryota</taxon>
        <taxon>Fungi</taxon>
        <taxon>Dikarya</taxon>
        <taxon>Ascomycota</taxon>
        <taxon>Pezizomycotina</taxon>
        <taxon>Dothideomycetes</taxon>
        <taxon>Dothideomycetidae</taxon>
        <taxon>Mycosphaerellales</taxon>
        <taxon>Extremaceae</taxon>
        <taxon>Saxophila</taxon>
    </lineage>
</organism>
<keyword evidence="2" id="KW-0677">Repeat</keyword>
<dbReference type="Gene3D" id="3.30.70.330">
    <property type="match status" value="4"/>
</dbReference>
<reference evidence="8 9" key="1">
    <citation type="submission" date="2023-08" db="EMBL/GenBank/DDBJ databases">
        <title>Black Yeasts Isolated from many extreme environments.</title>
        <authorList>
            <person name="Coleine C."/>
            <person name="Stajich J.E."/>
            <person name="Selbmann L."/>
        </authorList>
    </citation>
    <scope>NUCLEOTIDE SEQUENCE [LARGE SCALE GENOMIC DNA]</scope>
    <source>
        <strain evidence="8 9">CCFEE 5935</strain>
    </source>
</reference>
<feature type="domain" description="RRM" evidence="7">
    <location>
        <begin position="148"/>
        <end position="226"/>
    </location>
</feature>
<keyword evidence="4" id="KW-0539">Nucleus</keyword>
<dbReference type="SMART" id="SM00360">
    <property type="entry name" value="RRM"/>
    <property type="match status" value="4"/>
</dbReference>
<feature type="compositionally biased region" description="Basic and acidic residues" evidence="6">
    <location>
        <begin position="118"/>
        <end position="131"/>
    </location>
</feature>
<feature type="compositionally biased region" description="Basic and acidic residues" evidence="6">
    <location>
        <begin position="701"/>
        <end position="735"/>
    </location>
</feature>
<evidence type="ECO:0000256" key="4">
    <source>
        <dbReference type="ARBA" id="ARBA00023242"/>
    </source>
</evidence>
<evidence type="ECO:0000259" key="7">
    <source>
        <dbReference type="PROSITE" id="PS50102"/>
    </source>
</evidence>
<feature type="region of interest" description="Disordered" evidence="6">
    <location>
        <begin position="236"/>
        <end position="293"/>
    </location>
</feature>
<dbReference type="CDD" id="cd12677">
    <property type="entry name" value="RRM4_Nop4p"/>
    <property type="match status" value="1"/>
</dbReference>
<dbReference type="SUPFAM" id="SSF54928">
    <property type="entry name" value="RNA-binding domain, RBD"/>
    <property type="match status" value="3"/>
</dbReference>
<feature type="domain" description="RRM" evidence="7">
    <location>
        <begin position="316"/>
        <end position="427"/>
    </location>
</feature>
<feature type="compositionally biased region" description="Basic and acidic residues" evidence="6">
    <location>
        <begin position="658"/>
        <end position="675"/>
    </location>
</feature>
<name>A0AAV9P6W7_9PEZI</name>
<dbReference type="AlphaFoldDB" id="A0AAV9P6W7"/>
<sequence>MAPAKKKQRLSNGSAAPVEAVHGDSEPQEAKEKAAEKPDQRRSLFVRSLPPNATSESLTELFSESYPVKHATAVIDSATKQCRGYGFVTFADAEDAERARAEFNGHTLDGRKLRVELAEPRQRDAEKKGKDPAAVVKSQRQQDIPQPSRLIVRNLPWTVKSSDDLGKLFLSYGKVKQAYIPKQKNGLLAGFGFVVLRGRKNAEKALEGVNGKEVDGRTLAVDWAVSKGEYEKLLKKGGDADEDADEDGVEKADEGQDVDGEDEHSDESEIDGDDAEKVPGESDGFEDFDEDADVDVDMNDDEEAETDGDKSEDRSSTLFVRNLPFTCTDEDLEDHFSAFGATRYARVVMDAITGRSKGTGFVCFYNKPDADACIRAAPRRTLPATPNDAKDSKTLQAPNSILQNEDADPSGQYTMDGRVLQVSQALDKSSADRLTQEGAAHRHKSKEDKRRLYLLSEGTISTKSKLYEKLSPSERNMREASAKQRKQLIESNPSLHLSLTRLSIRNIPRSIGSKELKALAREAVVGFATDVKASTREPLSKEELSRGGEEMQEAEKARKKAGKGVVKQAKVVFEGQGGSKVSEDTGAGKSRGYGFIEYYTHRNALMGLRWLNGHAVGYQVKDNSKAKAAAKEEIQDRKKRLIVEFAIENAQVVMRRKDNEVKARERSKAVERGELPLHQPVEGEEDSGSRKKKKKGSLKRKRDDERSEDSTKRPRRPRENGSEKGKPGRQRDRFGMIRRGTGKGVEGDKGDKAVPNGGAEKKEKKVVDEKLVKRNQIIGRKRAMRKNRAGGSK</sequence>
<dbReference type="GO" id="GO:0005730">
    <property type="term" value="C:nucleolus"/>
    <property type="evidence" value="ECO:0007669"/>
    <property type="project" value="TreeGrafter"/>
</dbReference>
<feature type="compositionally biased region" description="Acidic residues" evidence="6">
    <location>
        <begin position="255"/>
        <end position="274"/>
    </location>
</feature>
<evidence type="ECO:0000256" key="6">
    <source>
        <dbReference type="SAM" id="MobiDB-lite"/>
    </source>
</evidence>
<evidence type="ECO:0000313" key="9">
    <source>
        <dbReference type="Proteomes" id="UP001337655"/>
    </source>
</evidence>
<dbReference type="EMBL" id="JAVRRT010000010">
    <property type="protein sequence ID" value="KAK5168354.1"/>
    <property type="molecule type" value="Genomic_DNA"/>
</dbReference>
<feature type="compositionally biased region" description="Basic residues" evidence="6">
    <location>
        <begin position="690"/>
        <end position="700"/>
    </location>
</feature>
<keyword evidence="9" id="KW-1185">Reference proteome</keyword>
<feature type="compositionally biased region" description="Acidic residues" evidence="6">
    <location>
        <begin position="283"/>
        <end position="293"/>
    </location>
</feature>
<dbReference type="InterPro" id="IPR012677">
    <property type="entry name" value="Nucleotide-bd_a/b_plait_sf"/>
</dbReference>
<dbReference type="CDD" id="cd12676">
    <property type="entry name" value="RRM3_Nop4p"/>
    <property type="match status" value="1"/>
</dbReference>
<dbReference type="InterPro" id="IPR051945">
    <property type="entry name" value="RRM_MRD1_RNA_proc_ribogen"/>
</dbReference>
<dbReference type="Pfam" id="PF00076">
    <property type="entry name" value="RRM_1"/>
    <property type="match status" value="3"/>
</dbReference>
<dbReference type="PANTHER" id="PTHR48039:SF5">
    <property type="entry name" value="RNA-BINDING PROTEIN 28"/>
    <property type="match status" value="1"/>
</dbReference>
<dbReference type="GO" id="GO:0003729">
    <property type="term" value="F:mRNA binding"/>
    <property type="evidence" value="ECO:0007669"/>
    <property type="project" value="TreeGrafter"/>
</dbReference>
<dbReference type="Proteomes" id="UP001337655">
    <property type="component" value="Unassembled WGS sequence"/>
</dbReference>
<evidence type="ECO:0000256" key="2">
    <source>
        <dbReference type="ARBA" id="ARBA00022737"/>
    </source>
</evidence>
<gene>
    <name evidence="8" type="primary">NOP4</name>
    <name evidence="8" type="ORF">LTR77_006924</name>
</gene>
<dbReference type="InterPro" id="IPR035979">
    <property type="entry name" value="RBD_domain_sf"/>
</dbReference>
<comment type="caution">
    <text evidence="8">The sequence shown here is derived from an EMBL/GenBank/DDBJ whole genome shotgun (WGS) entry which is preliminary data.</text>
</comment>